<accession>A0A7H2BD10</accession>
<name>A0A7H2BD10_9MICC</name>
<dbReference type="Proteomes" id="UP000516404">
    <property type="component" value="Chromosome"/>
</dbReference>
<feature type="domain" description="HTH cro/C1-type" evidence="1">
    <location>
        <begin position="20"/>
        <end position="80"/>
    </location>
</feature>
<proteinExistence type="predicted"/>
<keyword evidence="3" id="KW-1185">Reference proteome</keyword>
<protein>
    <submittedName>
        <fullName evidence="2">Helix-turn-helix transcriptional regulator</fullName>
    </submittedName>
</protein>
<dbReference type="CDD" id="cd00093">
    <property type="entry name" value="HTH_XRE"/>
    <property type="match status" value="1"/>
</dbReference>
<dbReference type="Gene3D" id="1.10.260.40">
    <property type="entry name" value="lambda repressor-like DNA-binding domains"/>
    <property type="match status" value="1"/>
</dbReference>
<evidence type="ECO:0000313" key="2">
    <source>
        <dbReference type="EMBL" id="QNV37556.1"/>
    </source>
</evidence>
<dbReference type="InterPro" id="IPR010982">
    <property type="entry name" value="Lambda_DNA-bd_dom_sf"/>
</dbReference>
<dbReference type="Pfam" id="PF01381">
    <property type="entry name" value="HTH_3"/>
    <property type="match status" value="1"/>
</dbReference>
<reference evidence="2 3" key="1">
    <citation type="submission" date="2020-09" db="EMBL/GenBank/DDBJ databases">
        <title>Investigation of environmental microbes.</title>
        <authorList>
            <person name="Ou Y."/>
            <person name="Kang Q."/>
        </authorList>
    </citation>
    <scope>NUCLEOTIDE SEQUENCE [LARGE SCALE GENOMIC DNA]</scope>
    <source>
        <strain evidence="2 3">KJZ-14</strain>
    </source>
</reference>
<evidence type="ECO:0000259" key="1">
    <source>
        <dbReference type="PROSITE" id="PS50943"/>
    </source>
</evidence>
<dbReference type="GeneID" id="96624595"/>
<dbReference type="GO" id="GO:0003677">
    <property type="term" value="F:DNA binding"/>
    <property type="evidence" value="ECO:0007669"/>
    <property type="project" value="InterPro"/>
</dbReference>
<evidence type="ECO:0000313" key="3">
    <source>
        <dbReference type="Proteomes" id="UP000516404"/>
    </source>
</evidence>
<dbReference type="SMART" id="SM00530">
    <property type="entry name" value="HTH_XRE"/>
    <property type="match status" value="1"/>
</dbReference>
<sequence length="221" mass="25684">MSTPAKNNDTEEEKNYRQELKRLRQLGKMSQADLAQKMKDKGWDDYTQTTVSRMENGGRPITLSESRALAQILGTTVERMIKPLVISSLDAIAQDRANRLRESKASFEKELVAFWEERDLFFYPEMGLSKAENQQLNELLYKRYRSLYVSSGLWDSCLDAFQDEYESMREAANGKHPRSSYFPTLEEWVSEGLGIQPVKNHIDYTLNELDEIYSERTLTNE</sequence>
<dbReference type="RefSeq" id="WP_190724417.1">
    <property type="nucleotide sequence ID" value="NZ_CP061539.1"/>
</dbReference>
<dbReference type="EMBL" id="CP061539">
    <property type="protein sequence ID" value="QNV37556.1"/>
    <property type="molecule type" value="Genomic_DNA"/>
</dbReference>
<dbReference type="InterPro" id="IPR001387">
    <property type="entry name" value="Cro/C1-type_HTH"/>
</dbReference>
<dbReference type="AlphaFoldDB" id="A0A7H2BD10"/>
<gene>
    <name evidence="2" type="ORF">IDM49_10130</name>
</gene>
<dbReference type="KEGG" id="rter:IDM49_10130"/>
<organism evidence="2 3">
    <name type="scientific">Rothia terrae</name>
    <dbReference type="NCBI Taxonomy" id="396015"/>
    <lineage>
        <taxon>Bacteria</taxon>
        <taxon>Bacillati</taxon>
        <taxon>Actinomycetota</taxon>
        <taxon>Actinomycetes</taxon>
        <taxon>Micrococcales</taxon>
        <taxon>Micrococcaceae</taxon>
        <taxon>Rothia</taxon>
    </lineage>
</organism>
<dbReference type="PROSITE" id="PS50943">
    <property type="entry name" value="HTH_CROC1"/>
    <property type="match status" value="1"/>
</dbReference>
<dbReference type="SUPFAM" id="SSF47413">
    <property type="entry name" value="lambda repressor-like DNA-binding domains"/>
    <property type="match status" value="1"/>
</dbReference>